<keyword evidence="3 6" id="KW-0863">Zinc-finger</keyword>
<evidence type="ECO:0000256" key="1">
    <source>
        <dbReference type="ARBA" id="ARBA00022723"/>
    </source>
</evidence>
<feature type="domain" description="C2H2-type" evidence="8">
    <location>
        <begin position="418"/>
        <end position="443"/>
    </location>
</feature>
<keyword evidence="5" id="KW-0539">Nucleus</keyword>
<proteinExistence type="predicted"/>
<evidence type="ECO:0000313" key="9">
    <source>
        <dbReference type="EMBL" id="CAE0049695.1"/>
    </source>
</evidence>
<keyword evidence="4" id="KW-0862">Zinc</keyword>
<dbReference type="PANTHER" id="PTHR24388:SF53">
    <property type="entry name" value="CHORION TRANSCRIPTION FACTOR CF2-RELATED"/>
    <property type="match status" value="1"/>
</dbReference>
<dbReference type="PANTHER" id="PTHR24388">
    <property type="entry name" value="ZINC FINGER PROTEIN"/>
    <property type="match status" value="1"/>
</dbReference>
<feature type="domain" description="C2H2-type" evidence="8">
    <location>
        <begin position="389"/>
        <end position="417"/>
    </location>
</feature>
<feature type="domain" description="C2H2-type" evidence="8">
    <location>
        <begin position="476"/>
        <end position="504"/>
    </location>
</feature>
<feature type="region of interest" description="Disordered" evidence="7">
    <location>
        <begin position="358"/>
        <end position="377"/>
    </location>
</feature>
<dbReference type="EMBL" id="HBHW01023083">
    <property type="protein sequence ID" value="CAE0049696.1"/>
    <property type="molecule type" value="Transcribed_RNA"/>
</dbReference>
<feature type="compositionally biased region" description="Polar residues" evidence="7">
    <location>
        <begin position="358"/>
        <end position="376"/>
    </location>
</feature>
<gene>
    <name evidence="9" type="ORF">RMAR00112_LOCUS17694</name>
    <name evidence="10" type="ORF">RMAR00112_LOCUS17695</name>
</gene>
<dbReference type="EMBL" id="HBHW01023082">
    <property type="protein sequence ID" value="CAE0049695.1"/>
    <property type="molecule type" value="Transcribed_RNA"/>
</dbReference>
<reference evidence="10" key="1">
    <citation type="submission" date="2021-01" db="EMBL/GenBank/DDBJ databases">
        <authorList>
            <person name="Corre E."/>
            <person name="Pelletier E."/>
            <person name="Niang G."/>
            <person name="Scheremetjew M."/>
            <person name="Finn R."/>
            <person name="Kale V."/>
            <person name="Holt S."/>
            <person name="Cochrane G."/>
            <person name="Meng A."/>
            <person name="Brown T."/>
            <person name="Cohen L."/>
        </authorList>
    </citation>
    <scope>NUCLEOTIDE SEQUENCE</scope>
    <source>
        <strain evidence="10">CCMP 769</strain>
    </source>
</reference>
<name>A0A7S2ZU39_9RHOD</name>
<dbReference type="Gene3D" id="3.30.160.60">
    <property type="entry name" value="Classic Zinc Finger"/>
    <property type="match status" value="3"/>
</dbReference>
<dbReference type="InterPro" id="IPR013087">
    <property type="entry name" value="Znf_C2H2_type"/>
</dbReference>
<evidence type="ECO:0000259" key="8">
    <source>
        <dbReference type="PROSITE" id="PS50157"/>
    </source>
</evidence>
<dbReference type="InterPro" id="IPR036236">
    <property type="entry name" value="Znf_C2H2_sf"/>
</dbReference>
<dbReference type="SMART" id="SM00355">
    <property type="entry name" value="ZnF_C2H2"/>
    <property type="match status" value="4"/>
</dbReference>
<dbReference type="PROSITE" id="PS50157">
    <property type="entry name" value="ZINC_FINGER_C2H2_2"/>
    <property type="match status" value="4"/>
</dbReference>
<evidence type="ECO:0000256" key="5">
    <source>
        <dbReference type="ARBA" id="ARBA00023242"/>
    </source>
</evidence>
<dbReference type="FunFam" id="3.30.160.60:FF:000110">
    <property type="entry name" value="Zinc finger protein-like"/>
    <property type="match status" value="1"/>
</dbReference>
<evidence type="ECO:0000256" key="4">
    <source>
        <dbReference type="ARBA" id="ARBA00022833"/>
    </source>
</evidence>
<dbReference type="SUPFAM" id="SSF57667">
    <property type="entry name" value="beta-beta-alpha zinc fingers"/>
    <property type="match status" value="2"/>
</dbReference>
<dbReference type="Pfam" id="PF00096">
    <property type="entry name" value="zf-C2H2"/>
    <property type="match status" value="4"/>
</dbReference>
<keyword evidence="1" id="KW-0479">Metal-binding</keyword>
<evidence type="ECO:0000256" key="3">
    <source>
        <dbReference type="ARBA" id="ARBA00022771"/>
    </source>
</evidence>
<protein>
    <recommendedName>
        <fullName evidence="8">C2H2-type domain-containing protein</fullName>
    </recommendedName>
</protein>
<dbReference type="GO" id="GO:0008270">
    <property type="term" value="F:zinc ion binding"/>
    <property type="evidence" value="ECO:0007669"/>
    <property type="project" value="UniProtKB-KW"/>
</dbReference>
<dbReference type="InterPro" id="IPR050527">
    <property type="entry name" value="Snail/Krueppel_Znf"/>
</dbReference>
<evidence type="ECO:0000256" key="7">
    <source>
        <dbReference type="SAM" id="MobiDB-lite"/>
    </source>
</evidence>
<dbReference type="GO" id="GO:0000978">
    <property type="term" value="F:RNA polymerase II cis-regulatory region sequence-specific DNA binding"/>
    <property type="evidence" value="ECO:0007669"/>
    <property type="project" value="TreeGrafter"/>
</dbReference>
<feature type="domain" description="C2H2-type" evidence="8">
    <location>
        <begin position="447"/>
        <end position="475"/>
    </location>
</feature>
<dbReference type="GO" id="GO:0000981">
    <property type="term" value="F:DNA-binding transcription factor activity, RNA polymerase II-specific"/>
    <property type="evidence" value="ECO:0007669"/>
    <property type="project" value="TreeGrafter"/>
</dbReference>
<evidence type="ECO:0000256" key="6">
    <source>
        <dbReference type="PROSITE-ProRule" id="PRU00042"/>
    </source>
</evidence>
<sequence length="505" mass="56726">MEPQQDPLKGKHVSVLSKHFQWDSLPMNWMMYQTHKQAVPHPSSWSMLLMDMKFGIPPITGKAMMALKAASMVSVINQPTLMMTEFAEGDYNIGSGWAFLGGLPELNGRCNERYGGLKRIRFVTWLEDYKAVVIISTEVQPRLIAFIKLSEVDGRLNYGIWTVVDKDSELITCSQAHLDRRPCDMCRLTGELCDPRSCTNIQSLSNERAVRKALLEQSDPPVLNMEYALVWLSGKWVVPVGPLEPVTIDIDCYASGSVFEVALVAVLQNEVESVHPPRSSYRTVRFARSEMDYFLELEGPSSQFRGIETSSSEFNGTNTSSSEFRAVDTTSSELKGIDSTSSELGGIDTTSIEFVGLDTSSSAEPNNSSLPSASSRVDSKEGVTVAGGHVCDLCGTSFTRAYDVTRHRRVVHQKRRDFQCQQCEKTFTQRGHLNEHIRVVHDGIHVHPCPICDKRFGASSKLKRHIMTVHENRRSFQCNVCKNNYKEKSYLKQHMRDVHDVQMSG</sequence>
<organism evidence="10">
    <name type="scientific">Rhodosorus marinus</name>
    <dbReference type="NCBI Taxonomy" id="101924"/>
    <lineage>
        <taxon>Eukaryota</taxon>
        <taxon>Rhodophyta</taxon>
        <taxon>Stylonematophyceae</taxon>
        <taxon>Stylonematales</taxon>
        <taxon>Stylonemataceae</taxon>
        <taxon>Rhodosorus</taxon>
    </lineage>
</organism>
<dbReference type="AlphaFoldDB" id="A0A7S2ZU39"/>
<evidence type="ECO:0000313" key="10">
    <source>
        <dbReference type="EMBL" id="CAE0049696.1"/>
    </source>
</evidence>
<keyword evidence="2" id="KW-0677">Repeat</keyword>
<evidence type="ECO:0000256" key="2">
    <source>
        <dbReference type="ARBA" id="ARBA00022737"/>
    </source>
</evidence>
<accession>A0A7S2ZU39</accession>
<dbReference type="PROSITE" id="PS00028">
    <property type="entry name" value="ZINC_FINGER_C2H2_1"/>
    <property type="match status" value="4"/>
</dbReference>